<evidence type="ECO:0000256" key="4">
    <source>
        <dbReference type="ARBA" id="ARBA00023163"/>
    </source>
</evidence>
<comment type="subcellular location">
    <subcellularLocation>
        <location evidence="1 6">Nucleus</location>
    </subcellularLocation>
</comment>
<dbReference type="InterPro" id="IPR036390">
    <property type="entry name" value="WH_DNA-bd_sf"/>
</dbReference>
<accession>A0A673YYE5</accession>
<dbReference type="GO" id="GO:0000987">
    <property type="term" value="F:cis-regulatory region sequence-specific DNA binding"/>
    <property type="evidence" value="ECO:0007669"/>
    <property type="project" value="TreeGrafter"/>
</dbReference>
<dbReference type="Pfam" id="PF00250">
    <property type="entry name" value="Forkhead"/>
    <property type="match status" value="1"/>
</dbReference>
<dbReference type="Ensembl" id="ENSSTUT00000041664.1">
    <property type="protein sequence ID" value="ENSSTUP00000039858.1"/>
    <property type="gene ID" value="ENSSTUG00000016971.1"/>
</dbReference>
<feature type="region of interest" description="Disordered" evidence="7">
    <location>
        <begin position="120"/>
        <end position="147"/>
    </location>
</feature>
<dbReference type="PROSITE" id="PS50039">
    <property type="entry name" value="FORK_HEAD_3"/>
    <property type="match status" value="1"/>
</dbReference>
<dbReference type="InterPro" id="IPR047119">
    <property type="entry name" value="FOXN2/3-like"/>
</dbReference>
<dbReference type="GO" id="GO:0003700">
    <property type="term" value="F:DNA-binding transcription factor activity"/>
    <property type="evidence" value="ECO:0007669"/>
    <property type="project" value="InterPro"/>
</dbReference>
<organism evidence="9 10">
    <name type="scientific">Salmo trutta</name>
    <name type="common">Brown trout</name>
    <dbReference type="NCBI Taxonomy" id="8032"/>
    <lineage>
        <taxon>Eukaryota</taxon>
        <taxon>Metazoa</taxon>
        <taxon>Chordata</taxon>
        <taxon>Craniata</taxon>
        <taxon>Vertebrata</taxon>
        <taxon>Euteleostomi</taxon>
        <taxon>Actinopterygii</taxon>
        <taxon>Neopterygii</taxon>
        <taxon>Teleostei</taxon>
        <taxon>Protacanthopterygii</taxon>
        <taxon>Salmoniformes</taxon>
        <taxon>Salmonidae</taxon>
        <taxon>Salmoninae</taxon>
        <taxon>Salmo</taxon>
    </lineage>
</organism>
<evidence type="ECO:0000256" key="2">
    <source>
        <dbReference type="ARBA" id="ARBA00023015"/>
    </source>
</evidence>
<evidence type="ECO:0000256" key="5">
    <source>
        <dbReference type="ARBA" id="ARBA00023242"/>
    </source>
</evidence>
<dbReference type="SUPFAM" id="SSF46785">
    <property type="entry name" value="Winged helix' DNA-binding domain"/>
    <property type="match status" value="1"/>
</dbReference>
<dbReference type="OMA" id="NMEAMEY"/>
<dbReference type="GeneTree" id="ENSGT00940000166209"/>
<feature type="DNA-binding region" description="Fork-head" evidence="6">
    <location>
        <begin position="147"/>
        <end position="243"/>
    </location>
</feature>
<dbReference type="AlphaFoldDB" id="A0A673YYE5"/>
<protein>
    <submittedName>
        <fullName evidence="9">Si:ch211-145o7.3</fullName>
    </submittedName>
</protein>
<feature type="compositionally biased region" description="Low complexity" evidence="7">
    <location>
        <begin position="120"/>
        <end position="130"/>
    </location>
</feature>
<evidence type="ECO:0000256" key="3">
    <source>
        <dbReference type="ARBA" id="ARBA00023125"/>
    </source>
</evidence>
<evidence type="ECO:0000259" key="8">
    <source>
        <dbReference type="PROSITE" id="PS50039"/>
    </source>
</evidence>
<feature type="domain" description="Fork-head" evidence="8">
    <location>
        <begin position="147"/>
        <end position="243"/>
    </location>
</feature>
<dbReference type="InterPro" id="IPR001766">
    <property type="entry name" value="Fork_head_dom"/>
</dbReference>
<evidence type="ECO:0000313" key="10">
    <source>
        <dbReference type="Proteomes" id="UP000472277"/>
    </source>
</evidence>
<dbReference type="GO" id="GO:0005634">
    <property type="term" value="C:nucleus"/>
    <property type="evidence" value="ECO:0007669"/>
    <property type="project" value="UniProtKB-SubCell"/>
</dbReference>
<dbReference type="InterPro" id="IPR030456">
    <property type="entry name" value="TF_fork_head_CS_2"/>
</dbReference>
<dbReference type="InParanoid" id="A0A673YYE5"/>
<reference evidence="9" key="1">
    <citation type="submission" date="2025-08" db="UniProtKB">
        <authorList>
            <consortium name="Ensembl"/>
        </authorList>
    </citation>
    <scope>IDENTIFICATION</scope>
</reference>
<evidence type="ECO:0000256" key="1">
    <source>
        <dbReference type="ARBA" id="ARBA00004123"/>
    </source>
</evidence>
<dbReference type="OrthoDB" id="5954824at2759"/>
<feature type="compositionally biased region" description="Pro residues" evidence="7">
    <location>
        <begin position="134"/>
        <end position="147"/>
    </location>
</feature>
<dbReference type="SMART" id="SM00339">
    <property type="entry name" value="FH"/>
    <property type="match status" value="1"/>
</dbReference>
<evidence type="ECO:0000313" key="9">
    <source>
        <dbReference type="Ensembl" id="ENSSTUP00000039858.1"/>
    </source>
</evidence>
<proteinExistence type="predicted"/>
<name>A0A673YYE5_SALTR</name>
<sequence>MESDSHTLPLLPISLPYPATLYHCLPFSSSLLQTSSTVHVSLPLSPLSIPPSPTSLCPTSPASIHLKTEPLSPLLHTLSPPLFLDGQNSHCLNSLTTSDEDDLTCLNWLHQRGNLLPLQPLPKTTPLSQLEPQDPIPTPHLPPSPSKPPYSFSSLIFMAIEDSPDKRLPVKGIYEWIVNSFPYYRAAPGGWRNSVRHNLSLSKSFRRIHRDKSQLVGKGSLWCVCPEYRHALLEVLRKARYYHGTNSNLLNNPALLEGADYEVSMVCDTVEISDSLCQTLLFSSPSTPALTLDNPPLSSNPPCPLTPDHEVVVNMEAMEYEEEVGEEMEKDPLSDSGYIELHYYQYHQYQFLVLPGDTELDLETVEILQLDAEAQEAAGSLLDLAGGGH</sequence>
<gene>
    <name evidence="9" type="primary">si:ch211-145o7.3</name>
</gene>
<keyword evidence="3 6" id="KW-0238">DNA-binding</keyword>
<dbReference type="PROSITE" id="PS00657">
    <property type="entry name" value="FORK_HEAD_1"/>
    <property type="match status" value="1"/>
</dbReference>
<keyword evidence="4" id="KW-0804">Transcription</keyword>
<evidence type="ECO:0000256" key="7">
    <source>
        <dbReference type="SAM" id="MobiDB-lite"/>
    </source>
</evidence>
<dbReference type="InterPro" id="IPR036388">
    <property type="entry name" value="WH-like_DNA-bd_sf"/>
</dbReference>
<dbReference type="PANTHER" id="PTHR13962">
    <property type="entry name" value="FORKHEAD BOX PROTEIN N3-LIKE PROTEIN-RELATED"/>
    <property type="match status" value="1"/>
</dbReference>
<reference evidence="9" key="2">
    <citation type="submission" date="2025-09" db="UniProtKB">
        <authorList>
            <consortium name="Ensembl"/>
        </authorList>
    </citation>
    <scope>IDENTIFICATION</scope>
</reference>
<keyword evidence="2" id="KW-0805">Transcription regulation</keyword>
<dbReference type="PANTHER" id="PTHR13962:SF26">
    <property type="entry name" value="FORKHEAD BOX PROTEIN N2"/>
    <property type="match status" value="1"/>
</dbReference>
<evidence type="ECO:0000256" key="6">
    <source>
        <dbReference type="PROSITE-ProRule" id="PRU00089"/>
    </source>
</evidence>
<keyword evidence="5 6" id="KW-0539">Nucleus</keyword>
<dbReference type="PROSITE" id="PS00658">
    <property type="entry name" value="FORK_HEAD_2"/>
    <property type="match status" value="1"/>
</dbReference>
<keyword evidence="10" id="KW-1185">Reference proteome</keyword>
<dbReference type="Proteomes" id="UP000472277">
    <property type="component" value="Chromosome 3"/>
</dbReference>
<dbReference type="Gene3D" id="1.10.10.10">
    <property type="entry name" value="Winged helix-like DNA-binding domain superfamily/Winged helix DNA-binding domain"/>
    <property type="match status" value="1"/>
</dbReference>
<dbReference type="InterPro" id="IPR018122">
    <property type="entry name" value="TF_fork_head_CS_1"/>
</dbReference>
<dbReference type="PRINTS" id="PR00053">
    <property type="entry name" value="FORKHEAD"/>
</dbReference>